<dbReference type="AlphaFoldDB" id="A0A7R8VAP0"/>
<protein>
    <submittedName>
        <fullName evidence="1">Uncharacterized protein</fullName>
    </submittedName>
</protein>
<dbReference type="EMBL" id="OA564582">
    <property type="protein sequence ID" value="CAD7194843.1"/>
    <property type="molecule type" value="Genomic_DNA"/>
</dbReference>
<gene>
    <name evidence="1" type="ORF">TDIB3V08_LOCUS1255</name>
</gene>
<reference evidence="1" key="1">
    <citation type="submission" date="2020-11" db="EMBL/GenBank/DDBJ databases">
        <authorList>
            <person name="Tran Van P."/>
        </authorList>
    </citation>
    <scope>NUCLEOTIDE SEQUENCE</scope>
</reference>
<name>A0A7R8VAP0_TIMDO</name>
<sequence length="290" mass="31536">MLTKCNRACGRGQVSCNSGTVVSVIPEFHRNYLAHQMQLHQDSFIALFNLGRGEYSPVLKVVLAKRYKGPSNWLRPSTFPCSYCSVHCTFTGMWGSESVSWRLHVLLVRVSVCDSSPVHSRVPTFLSTVPSQGCGALNLCRGDCTWMWGSESVSWRLHVLLVRVSVCDSGPVHSRVPTFLSTVPSQGCGALNLCRGDCACCYTNVDDALNSTSLLVENPSFEHPAEIRVRTSPSPTNTLPELEVQFACPLLAQLVARMLIGSGVPGSMSSWAKIVPLVVGLVIVSVQPLV</sequence>
<organism evidence="1">
    <name type="scientific">Timema douglasi</name>
    <name type="common">Walking stick</name>
    <dbReference type="NCBI Taxonomy" id="61478"/>
    <lineage>
        <taxon>Eukaryota</taxon>
        <taxon>Metazoa</taxon>
        <taxon>Ecdysozoa</taxon>
        <taxon>Arthropoda</taxon>
        <taxon>Hexapoda</taxon>
        <taxon>Insecta</taxon>
        <taxon>Pterygota</taxon>
        <taxon>Neoptera</taxon>
        <taxon>Polyneoptera</taxon>
        <taxon>Phasmatodea</taxon>
        <taxon>Timematodea</taxon>
        <taxon>Timematoidea</taxon>
        <taxon>Timematidae</taxon>
        <taxon>Timema</taxon>
    </lineage>
</organism>
<evidence type="ECO:0000313" key="1">
    <source>
        <dbReference type="EMBL" id="CAD7194843.1"/>
    </source>
</evidence>
<proteinExistence type="predicted"/>
<accession>A0A7R8VAP0</accession>